<dbReference type="Proteomes" id="UP000261640">
    <property type="component" value="Unplaced"/>
</dbReference>
<dbReference type="InterPro" id="IPR044925">
    <property type="entry name" value="His-Me_finger_sf"/>
</dbReference>
<evidence type="ECO:0000259" key="2">
    <source>
        <dbReference type="SMART" id="SM00477"/>
    </source>
</evidence>
<reference evidence="4" key="2">
    <citation type="submission" date="2025-09" db="UniProtKB">
        <authorList>
            <consortium name="Ensembl"/>
        </authorList>
    </citation>
    <scope>IDENTIFICATION</scope>
</reference>
<feature type="chain" id="PRO_5030081206" evidence="1">
    <location>
        <begin position="21"/>
        <end position="312"/>
    </location>
</feature>
<dbReference type="PANTHER" id="PTHR21472">
    <property type="entry name" value="ENDONUCLEASE DOMAIN-CONTAINING 1 PROTEIN ENDOD1"/>
    <property type="match status" value="1"/>
</dbReference>
<reference evidence="4" key="1">
    <citation type="submission" date="2025-08" db="UniProtKB">
        <authorList>
            <consortium name="Ensembl"/>
        </authorList>
    </citation>
    <scope>IDENTIFICATION</scope>
</reference>
<dbReference type="InterPro" id="IPR001604">
    <property type="entry name" value="Endo_G_ENPP1-like_dom"/>
</dbReference>
<accession>A0A3Q3LPR8</accession>
<dbReference type="GO" id="GO:0003676">
    <property type="term" value="F:nucleic acid binding"/>
    <property type="evidence" value="ECO:0007669"/>
    <property type="project" value="InterPro"/>
</dbReference>
<dbReference type="GeneTree" id="ENSGT01030000234592"/>
<evidence type="ECO:0000256" key="1">
    <source>
        <dbReference type="SAM" id="SignalP"/>
    </source>
</evidence>
<dbReference type="SMART" id="SM00477">
    <property type="entry name" value="NUC"/>
    <property type="match status" value="1"/>
</dbReference>
<dbReference type="STRING" id="205130.ENSMAMP00000011353"/>
<dbReference type="GeneID" id="113140020"/>
<proteinExistence type="predicted"/>
<dbReference type="SMART" id="SM00892">
    <property type="entry name" value="Endonuclease_NS"/>
    <property type="match status" value="1"/>
</dbReference>
<evidence type="ECO:0000313" key="5">
    <source>
        <dbReference type="Proteomes" id="UP000261640"/>
    </source>
</evidence>
<feature type="signal peptide" evidence="1">
    <location>
        <begin position="1"/>
        <end position="20"/>
    </location>
</feature>
<dbReference type="InterPro" id="IPR020821">
    <property type="entry name" value="ENPP1-3/EXOG-like_nuc-like"/>
</dbReference>
<dbReference type="Gene3D" id="3.40.570.10">
    <property type="entry name" value="Extracellular Endonuclease, subunit A"/>
    <property type="match status" value="1"/>
</dbReference>
<dbReference type="InterPro" id="IPR044929">
    <property type="entry name" value="DNA/RNA_non-sp_Endonuclease_sf"/>
</dbReference>
<dbReference type="Pfam" id="PF01223">
    <property type="entry name" value="Endonuclease_NS"/>
    <property type="match status" value="1"/>
</dbReference>
<dbReference type="RefSeq" id="XP_026179525.1">
    <property type="nucleotide sequence ID" value="XM_026323740.2"/>
</dbReference>
<dbReference type="Ensembl" id="ENSMAMT00000011660.2">
    <property type="protein sequence ID" value="ENSMAMP00000011364.1"/>
    <property type="gene ID" value="ENSMAMG00000007700.2"/>
</dbReference>
<dbReference type="InParanoid" id="A0A3Q3LPR8"/>
<name>A0A3Q3LPR8_9TELE</name>
<dbReference type="AlphaFoldDB" id="A0A3Q3LPR8"/>
<evidence type="ECO:0000313" key="4">
    <source>
        <dbReference type="Ensembl" id="ENSMAMP00000011364.1"/>
    </source>
</evidence>
<dbReference type="InterPro" id="IPR039015">
    <property type="entry name" value="ENDOD1"/>
</dbReference>
<dbReference type="GO" id="GO:0016787">
    <property type="term" value="F:hydrolase activity"/>
    <property type="evidence" value="ECO:0007669"/>
    <property type="project" value="InterPro"/>
</dbReference>
<dbReference type="SUPFAM" id="SSF54060">
    <property type="entry name" value="His-Me finger endonucleases"/>
    <property type="match status" value="1"/>
</dbReference>
<feature type="domain" description="DNA/RNA non-specific endonuclease/pyrophosphatase/phosphodiesterase" evidence="3">
    <location>
        <begin position="65"/>
        <end position="301"/>
    </location>
</feature>
<keyword evidence="1" id="KW-0732">Signal</keyword>
<keyword evidence="5" id="KW-1185">Reference proteome</keyword>
<protein>
    <submittedName>
        <fullName evidence="4">Endonuclease domain-containing 1 protein-like</fullName>
    </submittedName>
</protein>
<organism evidence="4 5">
    <name type="scientific">Mastacembelus armatus</name>
    <name type="common">zig-zag eel</name>
    <dbReference type="NCBI Taxonomy" id="205130"/>
    <lineage>
        <taxon>Eukaryota</taxon>
        <taxon>Metazoa</taxon>
        <taxon>Chordata</taxon>
        <taxon>Craniata</taxon>
        <taxon>Vertebrata</taxon>
        <taxon>Euteleostomi</taxon>
        <taxon>Actinopterygii</taxon>
        <taxon>Neopterygii</taxon>
        <taxon>Teleostei</taxon>
        <taxon>Neoteleostei</taxon>
        <taxon>Acanthomorphata</taxon>
        <taxon>Anabantaria</taxon>
        <taxon>Synbranchiformes</taxon>
        <taxon>Mastacembelidae</taxon>
        <taxon>Mastacembelus</taxon>
    </lineage>
</organism>
<sequence length="312" mass="36077">MWCLRPLSVLLLLSTVPTGSEVVQSMSHCSDFLLHNSPPHIPGILENGNILDNKRYKPICQTYVDERRFVTLYDTENKIPVFSAYKYRGVEENVRRPKKNWKIEPQLEDRQGDRNMGCEKRRINYSHQAQDKDYTNEENFDRGHLFPCSYAFSKDDKISTFTLTNIVPQAGTFNNGSWNRMENCIKCVMDKYCKNKNGVLEGFVVIGAQPNNNNNKLKNKVNIPKMLWSAFCCYSGEKKKWLASAHWGKNIADSASDKYMQTKTFEQLYDELGIGVFRSKYCPWKETVAGLYQRLNEANPDCKCPPSYSIRL</sequence>
<dbReference type="GO" id="GO:0046872">
    <property type="term" value="F:metal ion binding"/>
    <property type="evidence" value="ECO:0007669"/>
    <property type="project" value="InterPro"/>
</dbReference>
<dbReference type="OrthoDB" id="69221at2759"/>
<dbReference type="PANTHER" id="PTHR21472:SF15">
    <property type="entry name" value="ENDONUCLEASE DOMAIN-CONTAINING 1 PROTEIN-RELATED"/>
    <property type="match status" value="1"/>
</dbReference>
<evidence type="ECO:0000259" key="3">
    <source>
        <dbReference type="SMART" id="SM00892"/>
    </source>
</evidence>
<feature type="domain" description="ENPP1-3/EXOG-like endonuclease/phosphodiesterase" evidence="2">
    <location>
        <begin position="66"/>
        <end position="283"/>
    </location>
</feature>